<protein>
    <submittedName>
        <fullName evidence="1">Uncharacterized protein</fullName>
    </submittedName>
</protein>
<keyword evidence="2" id="KW-1185">Reference proteome</keyword>
<name>A0A1I4F6Q0_9GAMM</name>
<reference evidence="2" key="1">
    <citation type="submission" date="2016-10" db="EMBL/GenBank/DDBJ databases">
        <authorList>
            <person name="Varghese N."/>
            <person name="Submissions S."/>
        </authorList>
    </citation>
    <scope>NUCLEOTIDE SEQUENCE [LARGE SCALE GENOMIC DNA]</scope>
    <source>
        <strain evidence="2">MO64</strain>
    </source>
</reference>
<dbReference type="RefSeq" id="WP_092704884.1">
    <property type="nucleotide sequence ID" value="NZ_FOSR01000015.1"/>
</dbReference>
<evidence type="ECO:0000313" key="1">
    <source>
        <dbReference type="EMBL" id="SFL12517.1"/>
    </source>
</evidence>
<gene>
    <name evidence="1" type="ORF">SAMN05192579_11581</name>
</gene>
<accession>A0A1I4F6Q0</accession>
<dbReference type="Proteomes" id="UP000198725">
    <property type="component" value="Unassembled WGS sequence"/>
</dbReference>
<proteinExistence type="predicted"/>
<evidence type="ECO:0000313" key="2">
    <source>
        <dbReference type="Proteomes" id="UP000198725"/>
    </source>
</evidence>
<dbReference type="EMBL" id="FOSR01000015">
    <property type="protein sequence ID" value="SFL12517.1"/>
    <property type="molecule type" value="Genomic_DNA"/>
</dbReference>
<sequence length="142" mass="15374">MTTRSNKSKEQFEKAIDFLVEDIAHLTSAAVEASLQELGIDENMASSMVKEATESCRHALGVERLALAKQQLREPHRGSVTAIDGARAKAVLRDYWQRHPSEVPTTLAARKGAGVSDDTALKMYQSLVELGAISPDEGPGNV</sequence>
<dbReference type="AlphaFoldDB" id="A0A1I4F6Q0"/>
<organism evidence="1 2">
    <name type="scientific">Rhodanobacter glycinis</name>
    <dbReference type="NCBI Taxonomy" id="582702"/>
    <lineage>
        <taxon>Bacteria</taxon>
        <taxon>Pseudomonadati</taxon>
        <taxon>Pseudomonadota</taxon>
        <taxon>Gammaproteobacteria</taxon>
        <taxon>Lysobacterales</taxon>
        <taxon>Rhodanobacteraceae</taxon>
        <taxon>Rhodanobacter</taxon>
    </lineage>
</organism>